<dbReference type="Proteomes" id="UP000272706">
    <property type="component" value="Unassembled WGS sequence"/>
</dbReference>
<comment type="caution">
    <text evidence="2">The sequence shown here is derived from an EMBL/GenBank/DDBJ whole genome shotgun (WGS) entry which is preliminary data.</text>
</comment>
<sequence>MESRETASVEHKLPAELLVGLPFYTALTAGLFGAYFSRLLYIQTTAGSMSVGELKTAKEFTSIFLRGVVGMCGALVVFFFLRSGMVSGKLFPEFAELSVREGAVPLFGAEGLEKGSIRQVLPSQALALLAIWCFLAGFSERLVPSILSSTEQTLGDAARGTKK</sequence>
<reference evidence="2 3" key="1">
    <citation type="submission" date="2018-09" db="EMBL/GenBank/DDBJ databases">
        <title>Mesorhizobium carmichaelinearum sp. nov. isolated from Carmichaelinea spp. root nodules in New Zealand.</title>
        <authorList>
            <person name="De Meyer S.E."/>
        </authorList>
    </citation>
    <scope>NUCLEOTIDE SEQUENCE [LARGE SCALE GENOMIC DNA]</scope>
    <source>
        <strain evidence="2 3">ICMP19557</strain>
    </source>
</reference>
<keyword evidence="1" id="KW-0472">Membrane</keyword>
<evidence type="ECO:0000313" key="2">
    <source>
        <dbReference type="EMBL" id="RJT23018.1"/>
    </source>
</evidence>
<name>A0A3A5JRX0_9HYPH</name>
<keyword evidence="1" id="KW-0812">Transmembrane</keyword>
<feature type="transmembrane region" description="Helical" evidence="1">
    <location>
        <begin position="63"/>
        <end position="81"/>
    </location>
</feature>
<proteinExistence type="predicted"/>
<dbReference type="AlphaFoldDB" id="A0A3A5JRX0"/>
<dbReference type="RefSeq" id="WP_147377813.1">
    <property type="nucleotide sequence ID" value="NZ_QZWZ01000096.1"/>
</dbReference>
<dbReference type="OrthoDB" id="7594417at2"/>
<keyword evidence="1" id="KW-1133">Transmembrane helix</keyword>
<organism evidence="2 3">
    <name type="scientific">Mesorhizobium waimense</name>
    <dbReference type="NCBI Taxonomy" id="1300307"/>
    <lineage>
        <taxon>Bacteria</taxon>
        <taxon>Pseudomonadati</taxon>
        <taxon>Pseudomonadota</taxon>
        <taxon>Alphaproteobacteria</taxon>
        <taxon>Hyphomicrobiales</taxon>
        <taxon>Phyllobacteriaceae</taxon>
        <taxon>Mesorhizobium</taxon>
    </lineage>
</organism>
<gene>
    <name evidence="2" type="ORF">D3227_39105</name>
</gene>
<protein>
    <submittedName>
        <fullName evidence="2">Uncharacterized protein</fullName>
    </submittedName>
</protein>
<keyword evidence="3" id="KW-1185">Reference proteome</keyword>
<evidence type="ECO:0000256" key="1">
    <source>
        <dbReference type="SAM" id="Phobius"/>
    </source>
</evidence>
<evidence type="ECO:0000313" key="3">
    <source>
        <dbReference type="Proteomes" id="UP000272706"/>
    </source>
</evidence>
<accession>A0A3A5JRX0</accession>
<feature type="transmembrane region" description="Helical" evidence="1">
    <location>
        <begin position="21"/>
        <end position="42"/>
    </location>
</feature>
<dbReference type="EMBL" id="QZWZ01000096">
    <property type="protein sequence ID" value="RJT23018.1"/>
    <property type="molecule type" value="Genomic_DNA"/>
</dbReference>